<evidence type="ECO:0000313" key="13">
    <source>
        <dbReference type="Proteomes" id="UP000297006"/>
    </source>
</evidence>
<evidence type="ECO:0000256" key="9">
    <source>
        <dbReference type="ARBA" id="ARBA00024988"/>
    </source>
</evidence>
<evidence type="ECO:0000256" key="5">
    <source>
        <dbReference type="ARBA" id="ARBA00022844"/>
    </source>
</evidence>
<dbReference type="InterPro" id="IPR004986">
    <property type="entry name" value="Caulimo_virion-assoc"/>
</dbReference>
<sequence length="117" mass="13246">MASVNTISKDLENIVIPILKEIKEMLNSQKQDSIKELIEAASAKIIMEMKKCPCNEEILAALNKQPESKDKQIVPFEEQSEKPRRMLYSFPNDSVGFEQLGTGKNKNSIVWPPQGKQ</sequence>
<evidence type="ECO:0000256" key="11">
    <source>
        <dbReference type="SAM" id="MobiDB-lite"/>
    </source>
</evidence>
<comment type="subcellular location">
    <subcellularLocation>
        <location evidence="2">Host cell junction</location>
        <location evidence="2">Host plasmodesma</location>
    </subcellularLocation>
    <subcellularLocation>
        <location evidence="1">Virion</location>
    </subcellularLocation>
</comment>
<dbReference type="GO" id="GO:0044423">
    <property type="term" value="C:virion component"/>
    <property type="evidence" value="ECO:0007669"/>
    <property type="project" value="UniProtKB-KW"/>
</dbReference>
<dbReference type="RefSeq" id="YP_009666501.1">
    <property type="nucleotide sequence ID" value="NC_043523.1"/>
</dbReference>
<protein>
    <recommendedName>
        <fullName evidence="4">Virion-associated protein</fullName>
    </recommendedName>
    <alternativeName>
        <fullName evidence="10">Protein 3</fullName>
    </alternativeName>
</protein>
<keyword evidence="8" id="KW-1015">Disulfide bond</keyword>
<dbReference type="Gene3D" id="6.10.250.630">
    <property type="match status" value="1"/>
</dbReference>
<organism evidence="12 13">
    <name type="scientific">Angelica bushy stunt virus</name>
    <dbReference type="NCBI Taxonomy" id="1808970"/>
    <lineage>
        <taxon>Viruses</taxon>
        <taxon>Riboviria</taxon>
        <taxon>Pararnavirae</taxon>
        <taxon>Artverviricota</taxon>
        <taxon>Revtraviricetes</taxon>
        <taxon>Ortervirales</taxon>
        <taxon>Caulimoviridae</taxon>
        <taxon>Caulimovirus</taxon>
        <taxon>Caulimovirus minutangelicae</taxon>
    </lineage>
</organism>
<dbReference type="GeneID" id="40526774"/>
<evidence type="ECO:0000256" key="1">
    <source>
        <dbReference type="ARBA" id="ARBA00004328"/>
    </source>
</evidence>
<keyword evidence="7" id="KW-1031">Host cell junction</keyword>
<keyword evidence="13" id="KW-1185">Reference proteome</keyword>
<evidence type="ECO:0000256" key="4">
    <source>
        <dbReference type="ARBA" id="ARBA00016421"/>
    </source>
</evidence>
<comment type="similarity">
    <text evidence="3">Belongs to the caulimovirus ORF III family.</text>
</comment>
<evidence type="ECO:0000256" key="2">
    <source>
        <dbReference type="ARBA" id="ARBA00004621"/>
    </source>
</evidence>
<dbReference type="EMBL" id="KU508800">
    <property type="protein sequence ID" value="AMN10078.1"/>
    <property type="molecule type" value="Genomic_DNA"/>
</dbReference>
<dbReference type="KEGG" id="vg:40526774"/>
<keyword evidence="6" id="KW-0175">Coiled coil</keyword>
<proteinExistence type="inferred from homology"/>
<keyword evidence="5" id="KW-0946">Virion</keyword>
<dbReference type="Proteomes" id="UP000297006">
    <property type="component" value="Segment"/>
</dbReference>
<evidence type="ECO:0000313" key="12">
    <source>
        <dbReference type="EMBL" id="AMN10078.1"/>
    </source>
</evidence>
<evidence type="ECO:0000256" key="3">
    <source>
        <dbReference type="ARBA" id="ARBA00007906"/>
    </source>
</evidence>
<feature type="region of interest" description="Disordered" evidence="11">
    <location>
        <begin position="98"/>
        <end position="117"/>
    </location>
</feature>
<dbReference type="GO" id="GO:0003677">
    <property type="term" value="F:DNA binding"/>
    <property type="evidence" value="ECO:0007669"/>
    <property type="project" value="UniProtKB-KW"/>
</dbReference>
<evidence type="ECO:0000256" key="8">
    <source>
        <dbReference type="ARBA" id="ARBA00023157"/>
    </source>
</evidence>
<comment type="function">
    <text evidence="9">Plays a role in virus cell-to-cell and plant-to-plant transmission. Interacts with virion icosahedral capsid and movement protein, thereby facilitating virion cell-to-cell transmission through plasmodesmata opened by viral movement protein. Also interacts with aphid transmission factor, attaching the virion to aphid stylet when the animal feeds on an virus infected plant. Aphid saliva may later detach the virion, inducing release of infectious particles when the animal feeds on a new plant.</text>
</comment>
<evidence type="ECO:0000256" key="7">
    <source>
        <dbReference type="ARBA" id="ARBA00023081"/>
    </source>
</evidence>
<name>A0A140GL60_9VIRU</name>
<keyword evidence="12" id="KW-0238">DNA-binding</keyword>
<reference evidence="12 13" key="1">
    <citation type="submission" date="2016-01" db="EMBL/GenBank/DDBJ databases">
        <title>Complete genome sequence of Angelica bushy stunt virus, a tentative new member of the genus Caulimovirus.</title>
        <authorList>
            <person name="Lim S."/>
            <person name="Zhao F."/>
            <person name="Igori D."/>
            <person name="Yoo R.H."/>
            <person name="Moon J.S."/>
        </authorList>
    </citation>
    <scope>NUCLEOTIDE SEQUENCE [LARGE SCALE GENOMIC DNA]</scope>
    <source>
        <strain evidence="12">AD</strain>
    </source>
</reference>
<dbReference type="Pfam" id="PF03310">
    <property type="entry name" value="Cauli_DNA-bind"/>
    <property type="match status" value="1"/>
</dbReference>
<dbReference type="GO" id="GO:0044219">
    <property type="term" value="C:host cell plasmodesma"/>
    <property type="evidence" value="ECO:0007669"/>
    <property type="project" value="UniProtKB-SubCell"/>
</dbReference>
<accession>A0A140GL60</accession>
<evidence type="ECO:0000256" key="6">
    <source>
        <dbReference type="ARBA" id="ARBA00023054"/>
    </source>
</evidence>
<evidence type="ECO:0000256" key="10">
    <source>
        <dbReference type="ARBA" id="ARBA00030551"/>
    </source>
</evidence>